<dbReference type="Pfam" id="PF00450">
    <property type="entry name" value="Peptidase_S10"/>
    <property type="match status" value="1"/>
</dbReference>
<evidence type="ECO:0000313" key="8">
    <source>
        <dbReference type="EMBL" id="ETV79337.1"/>
    </source>
</evidence>
<comment type="similarity">
    <text evidence="1 7">Belongs to the peptidase S10 family.</text>
</comment>
<feature type="chain" id="PRO_5006531467" description="Carboxypeptidase" evidence="7">
    <location>
        <begin position="23"/>
        <end position="457"/>
    </location>
</feature>
<dbReference type="GeneID" id="20809370"/>
<dbReference type="OrthoDB" id="443318at2759"/>
<dbReference type="STRING" id="112090.W4GI37"/>
<keyword evidence="5 7" id="KW-0378">Hydrolase</keyword>
<proteinExistence type="inferred from homology"/>
<keyword evidence="6" id="KW-0325">Glycoprotein</keyword>
<dbReference type="AlphaFoldDB" id="W4GI37"/>
<dbReference type="EMBL" id="KI913128">
    <property type="protein sequence ID" value="ETV79337.1"/>
    <property type="molecule type" value="Genomic_DNA"/>
</dbReference>
<name>W4GI37_APHAT</name>
<gene>
    <name evidence="8" type="ORF">H257_07374</name>
</gene>
<organism evidence="8">
    <name type="scientific">Aphanomyces astaci</name>
    <name type="common">Crayfish plague agent</name>
    <dbReference type="NCBI Taxonomy" id="112090"/>
    <lineage>
        <taxon>Eukaryota</taxon>
        <taxon>Sar</taxon>
        <taxon>Stramenopiles</taxon>
        <taxon>Oomycota</taxon>
        <taxon>Saprolegniomycetes</taxon>
        <taxon>Saprolegniales</taxon>
        <taxon>Verrucalvaceae</taxon>
        <taxon>Aphanomyces</taxon>
    </lineage>
</organism>
<dbReference type="InterPro" id="IPR018202">
    <property type="entry name" value="Ser_caboxypep_ser_AS"/>
</dbReference>
<dbReference type="PANTHER" id="PTHR11802:SF113">
    <property type="entry name" value="SERINE CARBOXYPEPTIDASE CTSA-4.1"/>
    <property type="match status" value="1"/>
</dbReference>
<keyword evidence="4 7" id="KW-0732">Signal</keyword>
<evidence type="ECO:0000256" key="6">
    <source>
        <dbReference type="ARBA" id="ARBA00023180"/>
    </source>
</evidence>
<keyword evidence="3 7" id="KW-0645">Protease</keyword>
<dbReference type="InterPro" id="IPR029058">
    <property type="entry name" value="AB_hydrolase_fold"/>
</dbReference>
<dbReference type="RefSeq" id="XP_009831178.1">
    <property type="nucleotide sequence ID" value="XM_009832876.1"/>
</dbReference>
<dbReference type="GO" id="GO:0004185">
    <property type="term" value="F:serine-type carboxypeptidase activity"/>
    <property type="evidence" value="ECO:0007669"/>
    <property type="project" value="UniProtKB-UniRule"/>
</dbReference>
<reference evidence="8" key="1">
    <citation type="submission" date="2013-12" db="EMBL/GenBank/DDBJ databases">
        <title>The Genome Sequence of Aphanomyces astaci APO3.</title>
        <authorList>
            <consortium name="The Broad Institute Genomics Platform"/>
            <person name="Russ C."/>
            <person name="Tyler B."/>
            <person name="van West P."/>
            <person name="Dieguez-Uribeondo J."/>
            <person name="Young S.K."/>
            <person name="Zeng Q."/>
            <person name="Gargeya S."/>
            <person name="Fitzgerald M."/>
            <person name="Abouelleil A."/>
            <person name="Alvarado L."/>
            <person name="Chapman S.B."/>
            <person name="Gainer-Dewar J."/>
            <person name="Goldberg J."/>
            <person name="Griggs A."/>
            <person name="Gujja S."/>
            <person name="Hansen M."/>
            <person name="Howarth C."/>
            <person name="Imamovic A."/>
            <person name="Ireland A."/>
            <person name="Larimer J."/>
            <person name="McCowan C."/>
            <person name="Murphy C."/>
            <person name="Pearson M."/>
            <person name="Poon T.W."/>
            <person name="Priest M."/>
            <person name="Roberts A."/>
            <person name="Saif S."/>
            <person name="Shea T."/>
            <person name="Sykes S."/>
            <person name="Wortman J."/>
            <person name="Nusbaum C."/>
            <person name="Birren B."/>
        </authorList>
    </citation>
    <scope>NUCLEOTIDE SEQUENCE [LARGE SCALE GENOMIC DNA]</scope>
    <source>
        <strain evidence="8">APO3</strain>
    </source>
</reference>
<dbReference type="GO" id="GO:0006508">
    <property type="term" value="P:proteolysis"/>
    <property type="evidence" value="ECO:0007669"/>
    <property type="project" value="UniProtKB-KW"/>
</dbReference>
<dbReference type="VEuPathDB" id="FungiDB:H257_07374"/>
<dbReference type="PRINTS" id="PR00724">
    <property type="entry name" value="CRBOXYPTASEC"/>
</dbReference>
<dbReference type="InterPro" id="IPR001563">
    <property type="entry name" value="Peptidase_S10"/>
</dbReference>
<evidence type="ECO:0000256" key="2">
    <source>
        <dbReference type="ARBA" id="ARBA00022645"/>
    </source>
</evidence>
<evidence type="ECO:0000256" key="3">
    <source>
        <dbReference type="ARBA" id="ARBA00022670"/>
    </source>
</evidence>
<evidence type="ECO:0000256" key="5">
    <source>
        <dbReference type="ARBA" id="ARBA00022801"/>
    </source>
</evidence>
<sequence length="457" mass="50521">MYTVAWRLVVLFLLLACRPVMASIFFKQDTVEDSSLCGEPEPRHTGFLNGLYYIFYEARVRSVVAESVPLVIWLSGGPGCSSLVGMLFENGPCIVGEDSPTTISLNVNSWTQAAHMVYIDQPRGTGFSPARASLRSWSEATAVDDLVSFLDEFYTAFPTFASNELYIFGESYAGHYIPDLAHELLLRNSRAFQNLKGIGIGNGLTSVEALFDTLGPFVKSVNNDILLTEANDYVESCEEAIQACQDPAIGGQGDCSKLPFAGDSVRSLVKQRHGPGLSTRAQPLQPRPQMPFRHVSAMLPFPAIVHICELPSDDGQAGDIWSLVGPLQQRCVCRSFGQGLFRRKRRQSGHVVGSWHSSAHLCWRQGPCVQLDGPRQVDTRDDVARSRRIQRKCHVRIRFQGRKAWPSPIGARADIFSSVQRWPYGATGSTGGRARRLPKVHHQPSSCVESLHFVLIS</sequence>
<accession>W4GI37</accession>
<dbReference type="PANTHER" id="PTHR11802">
    <property type="entry name" value="SERINE PROTEASE FAMILY S10 SERINE CARBOXYPEPTIDASE"/>
    <property type="match status" value="1"/>
</dbReference>
<dbReference type="EC" id="3.4.16.-" evidence="7"/>
<protein>
    <recommendedName>
        <fullName evidence="7">Carboxypeptidase</fullName>
        <ecNumber evidence="7">3.4.16.-</ecNumber>
    </recommendedName>
</protein>
<dbReference type="SUPFAM" id="SSF53474">
    <property type="entry name" value="alpha/beta-Hydrolases"/>
    <property type="match status" value="1"/>
</dbReference>
<dbReference type="PROSITE" id="PS00131">
    <property type="entry name" value="CARBOXYPEPT_SER_SER"/>
    <property type="match status" value="1"/>
</dbReference>
<feature type="signal peptide" evidence="7">
    <location>
        <begin position="1"/>
        <end position="22"/>
    </location>
</feature>
<dbReference type="Gene3D" id="3.40.50.1820">
    <property type="entry name" value="alpha/beta hydrolase"/>
    <property type="match status" value="1"/>
</dbReference>
<evidence type="ECO:0000256" key="4">
    <source>
        <dbReference type="ARBA" id="ARBA00022729"/>
    </source>
</evidence>
<keyword evidence="2 7" id="KW-0121">Carboxypeptidase</keyword>
<evidence type="ECO:0000256" key="7">
    <source>
        <dbReference type="RuleBase" id="RU361156"/>
    </source>
</evidence>
<evidence type="ECO:0000256" key="1">
    <source>
        <dbReference type="ARBA" id="ARBA00009431"/>
    </source>
</evidence>